<dbReference type="PANTHER" id="PTHR47938">
    <property type="entry name" value="RESPIRATORY COMPLEX I CHAPERONE (CIA84), PUTATIVE (AFU_ORTHOLOGUE AFUA_2G06020)-RELATED"/>
    <property type="match status" value="1"/>
</dbReference>
<evidence type="ECO:0000313" key="1">
    <source>
        <dbReference type="EMBL" id="CAE7945245.1"/>
    </source>
</evidence>
<dbReference type="InterPro" id="IPR011990">
    <property type="entry name" value="TPR-like_helical_dom_sf"/>
</dbReference>
<dbReference type="PANTHER" id="PTHR47938:SF35">
    <property type="entry name" value="PENTATRICOPEPTIDE REPEAT-CONTAINING PROTEIN 4, MITOCHONDRIAL-RELATED"/>
    <property type="match status" value="1"/>
</dbReference>
<dbReference type="GO" id="GO:0003729">
    <property type="term" value="F:mRNA binding"/>
    <property type="evidence" value="ECO:0007669"/>
    <property type="project" value="TreeGrafter"/>
</dbReference>
<evidence type="ECO:0000313" key="2">
    <source>
        <dbReference type="Proteomes" id="UP000601435"/>
    </source>
</evidence>
<comment type="caution">
    <text evidence="1">The sequence shown here is derived from an EMBL/GenBank/DDBJ whole genome shotgun (WGS) entry which is preliminary data.</text>
</comment>
<organism evidence="1 2">
    <name type="scientific">Symbiodinium necroappetens</name>
    <dbReference type="NCBI Taxonomy" id="1628268"/>
    <lineage>
        <taxon>Eukaryota</taxon>
        <taxon>Sar</taxon>
        <taxon>Alveolata</taxon>
        <taxon>Dinophyceae</taxon>
        <taxon>Suessiales</taxon>
        <taxon>Symbiodiniaceae</taxon>
        <taxon>Symbiodinium</taxon>
    </lineage>
</organism>
<reference evidence="1" key="1">
    <citation type="submission" date="2021-02" db="EMBL/GenBank/DDBJ databases">
        <authorList>
            <person name="Dougan E. K."/>
            <person name="Rhodes N."/>
            <person name="Thang M."/>
            <person name="Chan C."/>
        </authorList>
    </citation>
    <scope>NUCLEOTIDE SEQUENCE</scope>
</reference>
<dbReference type="Proteomes" id="UP000601435">
    <property type="component" value="Unassembled WGS sequence"/>
</dbReference>
<keyword evidence="2" id="KW-1185">Reference proteome</keyword>
<accession>A0A813CK98</accession>
<gene>
    <name evidence="1" type="ORF">SNEC2469_LOCUS35537</name>
</gene>
<dbReference type="OrthoDB" id="408371at2759"/>
<dbReference type="EMBL" id="CAJNJA010103362">
    <property type="protein sequence ID" value="CAE7945245.1"/>
    <property type="molecule type" value="Genomic_DNA"/>
</dbReference>
<proteinExistence type="predicted"/>
<evidence type="ECO:0008006" key="3">
    <source>
        <dbReference type="Google" id="ProtNLM"/>
    </source>
</evidence>
<name>A0A813CK98_9DINO</name>
<protein>
    <recommendedName>
        <fullName evidence="3">Pentatricopeptide repeat-containing protein, chloroplastic</fullName>
    </recommendedName>
</protein>
<dbReference type="AlphaFoldDB" id="A0A813CK98"/>
<sequence>MHPKPQAALEARSDLRFQRRGKRPRQSQQRHKVFDIILRLGPNPSNSDVQEALQSLCHEWQNEPRQVTRLLQDARSSGVIDVILRGMQRNHVETNVWHLNAAAGSFVDGSSWQKAVRLIGAMHRSIIFPDVTTAAVSTRAFMEGGRWRCSLEHLGHMRDMRADIRSYTKSFLAPCTARSRWQLSFWFLRISISLELQPDAISFAEVLSVCKRGARLWARALLGTKGLHVTESARTANSYLGVLSGLSRWRDVVSLLTRMGSMRLSWDQISANTVINAVPLWQASLSYFNSFGAHALEPDIVSHGSAIPLAAGTWQEGLNFLSAMQLRQASPNSLIWNSFMDTLATEVRWLQAFELVHQLPCRSVQRDVITYAACMLATQSALLWQKSFTLASSMSHKALGHDAMSCCIFSRASESWQRAYTMLHAISCHVRMDVITQNSLLAVCSKASSWACALELSASMQATGISQDRASFGALISACTPRMQSPHSPWEPALHLLDKAQPLQLDTASCNSAISACTQSECWGGSLALLHSMPSRGVLADEVSFSVGMQACKGEHWMRTILLFEELLCRRLGQELCRLLVLPECEQHALRSFEAAIVDGLCVQVGDFGDAFSGMTGEAAETELVCKAAKITPENNSQPFCQHVVRSLILFADPGP</sequence>
<dbReference type="Gene3D" id="1.25.40.10">
    <property type="entry name" value="Tetratricopeptide repeat domain"/>
    <property type="match status" value="3"/>
</dbReference>